<dbReference type="PANTHER" id="PTHR13707:SF60">
    <property type="entry name" value="ACETATE COA-TRANSFERASE SUBUNIT ALPHA"/>
    <property type="match status" value="1"/>
</dbReference>
<dbReference type="SUPFAM" id="SSF100950">
    <property type="entry name" value="NagB/RpiA/CoA transferase-like"/>
    <property type="match status" value="1"/>
</dbReference>
<dbReference type="SMART" id="SM00882">
    <property type="entry name" value="CoA_trans"/>
    <property type="match status" value="1"/>
</dbReference>
<dbReference type="AlphaFoldDB" id="A0A2T9X8Q2"/>
<sequence length="252" mass="28083">MENKVTDIKSALDLIREGDTITISGMSIHRNPMGFIFELVKSGIRNLNFVDREPGLGLEVLLQNNVLKKVRIAMATLEWFGMLPSFRRKAESGEIEILEDTCGAFIAGIRAGAFGVPFMPVKGIIGSDLIKLHEKEGTWKIVDDPFSGEKIVLVKAITPDVAIIHVNKADPEGNAEIEGPVYEDEYKARASKKVIITTEELVDKSYFYKKRPNIYAEHVTAVVHMPRGAEPTSMFPLYDADYEKILNILGMT</sequence>
<dbReference type="EMBL" id="QEFD01000100">
    <property type="protein sequence ID" value="PVU76421.1"/>
    <property type="molecule type" value="Genomic_DNA"/>
</dbReference>
<organism evidence="2 3">
    <name type="scientific">Acidianus hospitalis</name>
    <dbReference type="NCBI Taxonomy" id="563177"/>
    <lineage>
        <taxon>Archaea</taxon>
        <taxon>Thermoproteota</taxon>
        <taxon>Thermoprotei</taxon>
        <taxon>Sulfolobales</taxon>
        <taxon>Sulfolobaceae</taxon>
        <taxon>Acidianus</taxon>
    </lineage>
</organism>
<keyword evidence="1 2" id="KW-0808">Transferase</keyword>
<evidence type="ECO:0000256" key="1">
    <source>
        <dbReference type="ARBA" id="ARBA00022679"/>
    </source>
</evidence>
<evidence type="ECO:0000313" key="3">
    <source>
        <dbReference type="Proteomes" id="UP000245638"/>
    </source>
</evidence>
<proteinExistence type="predicted"/>
<dbReference type="Proteomes" id="UP000245638">
    <property type="component" value="Unassembled WGS sequence"/>
</dbReference>
<accession>A0A2T9X8Q2</accession>
<dbReference type="GO" id="GO:0008410">
    <property type="term" value="F:CoA-transferase activity"/>
    <property type="evidence" value="ECO:0007669"/>
    <property type="project" value="InterPro"/>
</dbReference>
<dbReference type="InterPro" id="IPR037171">
    <property type="entry name" value="NagB/RpiA_transferase-like"/>
</dbReference>
<dbReference type="Gene3D" id="3.40.1080.10">
    <property type="entry name" value="Glutaconate Coenzyme A-transferase"/>
    <property type="match status" value="1"/>
</dbReference>
<dbReference type="Pfam" id="PF01144">
    <property type="entry name" value="CoA_trans"/>
    <property type="match status" value="1"/>
</dbReference>
<evidence type="ECO:0000313" key="2">
    <source>
        <dbReference type="EMBL" id="PVU76421.1"/>
    </source>
</evidence>
<dbReference type="PANTHER" id="PTHR13707">
    <property type="entry name" value="KETOACID-COENZYME A TRANSFERASE"/>
    <property type="match status" value="1"/>
</dbReference>
<name>A0A2T9X8Q2_9CREN</name>
<protein>
    <submittedName>
        <fullName evidence="2">Acyl CoA--acetate/3-ketoacid CoA transferase subunit alpha</fullName>
    </submittedName>
</protein>
<dbReference type="Gene3D" id="3.30.30.40">
    <property type="match status" value="1"/>
</dbReference>
<reference evidence="2 3" key="1">
    <citation type="journal article" date="2015" name="Appl. Environ. Microbiol.">
        <title>Nanoarchaeota, Their Sulfolobales Host, and Nanoarchaeota Virus Distribution across Yellowstone National Park Hot Springs.</title>
        <authorList>
            <person name="Munson-McGee J.H."/>
            <person name="Field E.K."/>
            <person name="Bateson M."/>
            <person name="Rooney C."/>
            <person name="Stepanauskas R."/>
            <person name="Young M.J."/>
        </authorList>
    </citation>
    <scope>NUCLEOTIDE SEQUENCE [LARGE SCALE GENOMIC DNA]</scope>
    <source>
        <strain evidence="2">SCGC AC-742_N10</strain>
    </source>
</reference>
<gene>
    <name evidence="2" type="ORF">DDW13_03150</name>
</gene>
<comment type="caution">
    <text evidence="2">The sequence shown here is derived from an EMBL/GenBank/DDBJ whole genome shotgun (WGS) entry which is preliminary data.</text>
</comment>
<dbReference type="InterPro" id="IPR004165">
    <property type="entry name" value="CoA_trans_fam_I"/>
</dbReference>